<accession>A0A1H2LJJ1</accession>
<dbReference type="Pfam" id="PF11382">
    <property type="entry name" value="MctB"/>
    <property type="match status" value="1"/>
</dbReference>
<dbReference type="OrthoDB" id="4350157at2"/>
<evidence type="ECO:0000313" key="3">
    <source>
        <dbReference type="Proteomes" id="UP000214355"/>
    </source>
</evidence>
<dbReference type="GO" id="GO:0055070">
    <property type="term" value="P:copper ion homeostasis"/>
    <property type="evidence" value="ECO:0007669"/>
    <property type="project" value="InterPro"/>
</dbReference>
<reference evidence="3" key="1">
    <citation type="submission" date="2016-10" db="EMBL/GenBank/DDBJ databases">
        <authorList>
            <person name="Varghese N."/>
            <person name="Submissions S."/>
        </authorList>
    </citation>
    <scope>NUCLEOTIDE SEQUENCE [LARGE SCALE GENOMIC DNA]</scope>
    <source>
        <strain evidence="3">DSM 10002</strain>
    </source>
</reference>
<feature type="region of interest" description="Disordered" evidence="1">
    <location>
        <begin position="308"/>
        <end position="342"/>
    </location>
</feature>
<sequence>MVDFRYHLVSLGAVFIALAVGIILGAGPLQNSIGSVLNSQVQALSDANAKLKTESSDYKTALAHHEEAWADIAPTLVADTLTGRTVAIVALPGVETEQITAITDRLDNAGASVNVQISLNSGWTAADETAYRTTFASQLASYIDGAKEDADANELMADALRQLATRGESFGQNATLRDIFTGSEHPMMTIASSTGAEAQAVVIIAPDTDQVEIDTRAAKDAEIQAQATYDAQTYAELASRFGQHVPTVVVGAADSPADVARVVRDAGNVSTVDNVADSLSVGTMNVVMAVAAELNDSVVQLGFDDGASTALSPRVESPKPDEAAQPSESNSEEQPAEGHPAA</sequence>
<protein>
    <submittedName>
        <fullName evidence="2">Copper transport outer membrane protein, MctB</fullName>
    </submittedName>
</protein>
<evidence type="ECO:0000256" key="1">
    <source>
        <dbReference type="SAM" id="MobiDB-lite"/>
    </source>
</evidence>
<dbReference type="GeneID" id="65345035"/>
<dbReference type="Proteomes" id="UP000214355">
    <property type="component" value="Chromosome I"/>
</dbReference>
<gene>
    <name evidence="2" type="ORF">SAMN04489737_1302</name>
</gene>
<dbReference type="AlphaFoldDB" id="A0A1H2LJJ1"/>
<dbReference type="GO" id="GO:0016020">
    <property type="term" value="C:membrane"/>
    <property type="evidence" value="ECO:0007669"/>
    <property type="project" value="InterPro"/>
</dbReference>
<dbReference type="STRING" id="131112.SAMN04489737_1302"/>
<keyword evidence="3" id="KW-1185">Reference proteome</keyword>
<name>A0A1H2LJJ1_9ACTO</name>
<dbReference type="InterPro" id="IPR021522">
    <property type="entry name" value="MctB"/>
</dbReference>
<proteinExistence type="predicted"/>
<organism evidence="2 3">
    <name type="scientific">Arcanobacterium phocae</name>
    <dbReference type="NCBI Taxonomy" id="131112"/>
    <lineage>
        <taxon>Bacteria</taxon>
        <taxon>Bacillati</taxon>
        <taxon>Actinomycetota</taxon>
        <taxon>Actinomycetes</taxon>
        <taxon>Actinomycetales</taxon>
        <taxon>Actinomycetaceae</taxon>
        <taxon>Arcanobacterium</taxon>
    </lineage>
</organism>
<dbReference type="EMBL" id="LT629804">
    <property type="protein sequence ID" value="SDU80751.1"/>
    <property type="molecule type" value="Genomic_DNA"/>
</dbReference>
<evidence type="ECO:0000313" key="2">
    <source>
        <dbReference type="EMBL" id="SDU80751.1"/>
    </source>
</evidence>
<dbReference type="RefSeq" id="WP_091281263.1">
    <property type="nucleotide sequence ID" value="NZ_JABAPH010000035.1"/>
</dbReference>